<sequence>MNNNFQEIETYDFTTPMSKLSEFDEMYKQESNKHKKKYNNENYANNNSLSDEDIEYKYNYRIFIKLENGTFLLAKWYTSKVSAVDELLSEIHTNIVILMKNQLNQPDDDNSDIDTIIDPKNKNCISKISSLSSTESLIAKMFWKFIKKIIAQFIIDIAKIKMGSKKNTSKLHLCALSLGIGNSMALPTEPPTYPLFAHKHPSKTRKQHVDEYEDETFEKCDIDTIGTKQTLHEYAARYNIAFTPSYNT</sequence>
<name>A0A397UFA2_9GLOM</name>
<gene>
    <name evidence="1" type="ORF">C2G38_2253491</name>
</gene>
<dbReference type="STRING" id="44941.A0A397UFA2"/>
<evidence type="ECO:0000313" key="2">
    <source>
        <dbReference type="Proteomes" id="UP000266673"/>
    </source>
</evidence>
<organism evidence="1 2">
    <name type="scientific">Gigaspora rosea</name>
    <dbReference type="NCBI Taxonomy" id="44941"/>
    <lineage>
        <taxon>Eukaryota</taxon>
        <taxon>Fungi</taxon>
        <taxon>Fungi incertae sedis</taxon>
        <taxon>Mucoromycota</taxon>
        <taxon>Glomeromycotina</taxon>
        <taxon>Glomeromycetes</taxon>
        <taxon>Diversisporales</taxon>
        <taxon>Gigasporaceae</taxon>
        <taxon>Gigaspora</taxon>
    </lineage>
</organism>
<keyword evidence="2" id="KW-1185">Reference proteome</keyword>
<accession>A0A397UFA2</accession>
<proteinExistence type="predicted"/>
<dbReference type="EMBL" id="QKWP01001886">
    <property type="protein sequence ID" value="RIB05983.1"/>
    <property type="molecule type" value="Genomic_DNA"/>
</dbReference>
<comment type="caution">
    <text evidence="1">The sequence shown here is derived from an EMBL/GenBank/DDBJ whole genome shotgun (WGS) entry which is preliminary data.</text>
</comment>
<reference evidence="1 2" key="1">
    <citation type="submission" date="2018-06" db="EMBL/GenBank/DDBJ databases">
        <title>Comparative genomics reveals the genomic features of Rhizophagus irregularis, R. cerebriforme, R. diaphanum and Gigaspora rosea, and their symbiotic lifestyle signature.</title>
        <authorList>
            <person name="Morin E."/>
            <person name="San Clemente H."/>
            <person name="Chen E.C.H."/>
            <person name="De La Providencia I."/>
            <person name="Hainaut M."/>
            <person name="Kuo A."/>
            <person name="Kohler A."/>
            <person name="Murat C."/>
            <person name="Tang N."/>
            <person name="Roy S."/>
            <person name="Loubradou J."/>
            <person name="Henrissat B."/>
            <person name="Grigoriev I.V."/>
            <person name="Corradi N."/>
            <person name="Roux C."/>
            <person name="Martin F.M."/>
        </authorList>
    </citation>
    <scope>NUCLEOTIDE SEQUENCE [LARGE SCALE GENOMIC DNA]</scope>
    <source>
        <strain evidence="1 2">DAOM 194757</strain>
    </source>
</reference>
<evidence type="ECO:0000313" key="1">
    <source>
        <dbReference type="EMBL" id="RIB05983.1"/>
    </source>
</evidence>
<dbReference type="Proteomes" id="UP000266673">
    <property type="component" value="Unassembled WGS sequence"/>
</dbReference>
<dbReference type="AlphaFoldDB" id="A0A397UFA2"/>
<protein>
    <submittedName>
        <fullName evidence="1">Uncharacterized protein</fullName>
    </submittedName>
</protein>